<dbReference type="Pfam" id="PF04273">
    <property type="entry name" value="BLH_phosphatase"/>
    <property type="match status" value="1"/>
</dbReference>
<dbReference type="InterPro" id="IPR029021">
    <property type="entry name" value="Prot-tyrosine_phosphatase-like"/>
</dbReference>
<keyword evidence="1" id="KW-0472">Membrane</keyword>
<dbReference type="AlphaFoldDB" id="A0A4S8NZK8"/>
<dbReference type="Gene3D" id="3.90.190.10">
    <property type="entry name" value="Protein tyrosine phosphatase superfamily"/>
    <property type="match status" value="1"/>
</dbReference>
<name>A0A4S8NZK8_9HYPH</name>
<dbReference type="SUPFAM" id="SSF52799">
    <property type="entry name" value="(Phosphotyrosine protein) phosphatases II"/>
    <property type="match status" value="1"/>
</dbReference>
<proteinExistence type="predicted"/>
<evidence type="ECO:0000313" key="4">
    <source>
        <dbReference type="Proteomes" id="UP000308828"/>
    </source>
</evidence>
<keyword evidence="1" id="KW-1133">Transmembrane helix</keyword>
<evidence type="ECO:0000256" key="1">
    <source>
        <dbReference type="SAM" id="Phobius"/>
    </source>
</evidence>
<evidence type="ECO:0000313" key="3">
    <source>
        <dbReference type="EMBL" id="THV20599.1"/>
    </source>
</evidence>
<keyword evidence="4" id="KW-1185">Reference proteome</keyword>
<keyword evidence="1" id="KW-0812">Transmembrane</keyword>
<evidence type="ECO:0000259" key="2">
    <source>
        <dbReference type="Pfam" id="PF04273"/>
    </source>
</evidence>
<feature type="domain" description="Beta-lactamase hydrolase-like protein phosphatase-like" evidence="2">
    <location>
        <begin position="35"/>
        <end position="104"/>
    </location>
</feature>
<dbReference type="GO" id="GO:0016787">
    <property type="term" value="F:hydrolase activity"/>
    <property type="evidence" value="ECO:0007669"/>
    <property type="project" value="InterPro"/>
</dbReference>
<accession>A0A4S8NZK8</accession>
<dbReference type="OrthoDB" id="9805710at2"/>
<protein>
    <recommendedName>
        <fullName evidence="2">Beta-lactamase hydrolase-like protein phosphatase-like domain-containing protein</fullName>
    </recommendedName>
</protein>
<comment type="caution">
    <text evidence="3">The sequence shown here is derived from an EMBL/GenBank/DDBJ whole genome shotgun (WGS) entry which is preliminary data.</text>
</comment>
<reference evidence="3 4" key="1">
    <citation type="submission" date="2019-04" db="EMBL/GenBank/DDBJ databases">
        <title>Genome sequence of strain shin9-1.</title>
        <authorList>
            <person name="Gao J."/>
            <person name="Sun J."/>
        </authorList>
    </citation>
    <scope>NUCLEOTIDE SEQUENCE [LARGE SCALE GENOMIC DNA]</scope>
    <source>
        <strain evidence="4">shin9-1</strain>
    </source>
</reference>
<dbReference type="InterPro" id="IPR005939">
    <property type="entry name" value="BLH_phosphatase-like"/>
</dbReference>
<gene>
    <name evidence="3" type="ORF">FAA97_18550</name>
</gene>
<feature type="transmembrane region" description="Helical" evidence="1">
    <location>
        <begin position="6"/>
        <end position="27"/>
    </location>
</feature>
<organism evidence="3 4">
    <name type="scientific">Peteryoungia ipomoeae</name>
    <dbReference type="NCBI Taxonomy" id="1210932"/>
    <lineage>
        <taxon>Bacteria</taxon>
        <taxon>Pseudomonadati</taxon>
        <taxon>Pseudomonadota</taxon>
        <taxon>Alphaproteobacteria</taxon>
        <taxon>Hyphomicrobiales</taxon>
        <taxon>Rhizobiaceae</taxon>
        <taxon>Peteryoungia</taxon>
    </lineage>
</organism>
<sequence length="106" mass="11676">MQAAGLFHFLVDSNICIYMCVFCLRACRIGAKMSIRKIDSRLHVTGQLLPEHMKQVADLGYKTIICMRPDREGPGQPDFAAVEKAAVGCGLTIHHIPVVPGRVNLD</sequence>
<dbReference type="Proteomes" id="UP000308828">
    <property type="component" value="Unassembled WGS sequence"/>
</dbReference>
<dbReference type="EMBL" id="STGV01000007">
    <property type="protein sequence ID" value="THV20599.1"/>
    <property type="molecule type" value="Genomic_DNA"/>
</dbReference>